<dbReference type="Gene3D" id="1.10.510.10">
    <property type="entry name" value="Transferase(Phosphotransferase) domain 1"/>
    <property type="match status" value="1"/>
</dbReference>
<evidence type="ECO:0000256" key="10">
    <source>
        <dbReference type="SAM" id="Phobius"/>
    </source>
</evidence>
<dbReference type="EMBL" id="JBHSPX010000002">
    <property type="protein sequence ID" value="MFC6062338.1"/>
    <property type="molecule type" value="Genomic_DNA"/>
</dbReference>
<dbReference type="SUPFAM" id="SSF54184">
    <property type="entry name" value="Penicillin-binding protein 2x (pbp-2x), c-terminal domain"/>
    <property type="match status" value="1"/>
</dbReference>
<keyword evidence="5 13" id="KW-0418">Kinase</keyword>
<keyword evidence="3" id="KW-0808">Transferase</keyword>
<sequence>MDTTLQDPLVGQLLDGRYRVQARIATGGMATVYRAVDTRLDRVLALKVMHPALAADASFVERFIREAKSVARLSHPNVVGVFDQGTDGTYVYLAMEYVAGCTLRDVLRERGALQPRAALDILEPILAALGSAHRAGMVHRDMKPENVLIGDDGRVKVADFGLVRAVDTNTTATTGTVLGTVSYLAPEQIEDGSADTRADVYACGVALYEMLTGSKPHGGGTPAQVLYQHLHEDVPAPSALVPGLPPELDDLVVEATARNPEVRPQDAVTLLALARNARAALTDEQLDTVPPQAKAATGPAGAEDRTSVIQRAAAVQLSLPEVADAADDTAGHTTRLEMPPAADGTTGRLPTGAAGGVRGAETARAPRRRTLVVVLALLAALLAGTGVWYVTTGQFTTVPTVLDMTQAKAERTLHGAGLDVKVRRAYSSTVKRGHVISTDPENGQRIRGTGTVTVTLSKGPDIVSVPDLSGTPVADAKRKLRDQGLTPGTERRAFSDEVAKGSVIRTDPDAGAKRRPGTAVALTVSRGSAIDVPDVVGDDRSDAAAELREEGFHVKFAAAPVYSEEDKGAIARQSPTAGERLGEGDTVTLTLSKGPQMVEVPDVEGQQVDDAKQVLTAAGFEVEVKKPFFFPTDTVGGQSVDAGDTAPKGSTITITLDSKL</sequence>
<evidence type="ECO:0000256" key="6">
    <source>
        <dbReference type="ARBA" id="ARBA00022840"/>
    </source>
</evidence>
<dbReference type="RefSeq" id="WP_031056850.1">
    <property type="nucleotide sequence ID" value="NZ_JBHSPX010000002.1"/>
</dbReference>
<dbReference type="InterPro" id="IPR000719">
    <property type="entry name" value="Prot_kinase_dom"/>
</dbReference>
<feature type="region of interest" description="Disordered" evidence="9">
    <location>
        <begin position="282"/>
        <end position="305"/>
    </location>
</feature>
<dbReference type="SMART" id="SM00740">
    <property type="entry name" value="PASTA"/>
    <property type="match status" value="4"/>
</dbReference>
<feature type="region of interest" description="Disordered" evidence="9">
    <location>
        <begin position="326"/>
        <end position="362"/>
    </location>
</feature>
<evidence type="ECO:0000256" key="4">
    <source>
        <dbReference type="ARBA" id="ARBA00022741"/>
    </source>
</evidence>
<comment type="catalytic activity">
    <reaction evidence="7">
        <text>L-threonyl-[protein] + ATP = O-phospho-L-threonyl-[protein] + ADP + H(+)</text>
        <dbReference type="Rhea" id="RHEA:46608"/>
        <dbReference type="Rhea" id="RHEA-COMP:11060"/>
        <dbReference type="Rhea" id="RHEA-COMP:11605"/>
        <dbReference type="ChEBI" id="CHEBI:15378"/>
        <dbReference type="ChEBI" id="CHEBI:30013"/>
        <dbReference type="ChEBI" id="CHEBI:30616"/>
        <dbReference type="ChEBI" id="CHEBI:61977"/>
        <dbReference type="ChEBI" id="CHEBI:456216"/>
        <dbReference type="EC" id="2.7.11.1"/>
    </reaction>
</comment>
<feature type="domain" description="PASTA" evidence="12">
    <location>
        <begin position="594"/>
        <end position="658"/>
    </location>
</feature>
<evidence type="ECO:0000313" key="13">
    <source>
        <dbReference type="EMBL" id="MFC6062338.1"/>
    </source>
</evidence>
<dbReference type="InterPro" id="IPR011009">
    <property type="entry name" value="Kinase-like_dom_sf"/>
</dbReference>
<keyword evidence="6" id="KW-0067">ATP-binding</keyword>
<dbReference type="PROSITE" id="PS00108">
    <property type="entry name" value="PROTEIN_KINASE_ST"/>
    <property type="match status" value="1"/>
</dbReference>
<evidence type="ECO:0000259" key="11">
    <source>
        <dbReference type="PROSITE" id="PS50011"/>
    </source>
</evidence>
<dbReference type="PROSITE" id="PS50011">
    <property type="entry name" value="PROTEIN_KINASE_DOM"/>
    <property type="match status" value="1"/>
</dbReference>
<organism evidence="13 14">
    <name type="scientific">Streptomyces ochraceiscleroticus</name>
    <dbReference type="NCBI Taxonomy" id="47761"/>
    <lineage>
        <taxon>Bacteria</taxon>
        <taxon>Bacillati</taxon>
        <taxon>Actinomycetota</taxon>
        <taxon>Actinomycetes</taxon>
        <taxon>Kitasatosporales</taxon>
        <taxon>Streptomycetaceae</taxon>
        <taxon>Streptomyces</taxon>
    </lineage>
</organism>
<feature type="domain" description="PASTA" evidence="12">
    <location>
        <begin position="392"/>
        <end position="458"/>
    </location>
</feature>
<dbReference type="InterPro" id="IPR008271">
    <property type="entry name" value="Ser/Thr_kinase_AS"/>
</dbReference>
<evidence type="ECO:0000256" key="2">
    <source>
        <dbReference type="ARBA" id="ARBA00022527"/>
    </source>
</evidence>
<evidence type="ECO:0000256" key="7">
    <source>
        <dbReference type="ARBA" id="ARBA00047899"/>
    </source>
</evidence>
<proteinExistence type="predicted"/>
<gene>
    <name evidence="13" type="primary">pknB</name>
    <name evidence="13" type="ORF">ACFP4F_07245</name>
</gene>
<dbReference type="Gene3D" id="3.30.200.20">
    <property type="entry name" value="Phosphorylase Kinase, domain 1"/>
    <property type="match status" value="1"/>
</dbReference>
<dbReference type="Pfam" id="PF03793">
    <property type="entry name" value="PASTA"/>
    <property type="match status" value="4"/>
</dbReference>
<dbReference type="NCBIfam" id="NF033483">
    <property type="entry name" value="PknB_PASTA_kin"/>
    <property type="match status" value="1"/>
</dbReference>
<feature type="domain" description="PASTA" evidence="12">
    <location>
        <begin position="459"/>
        <end position="526"/>
    </location>
</feature>
<dbReference type="CDD" id="cd14014">
    <property type="entry name" value="STKc_PknB_like"/>
    <property type="match status" value="1"/>
</dbReference>
<keyword evidence="14" id="KW-1185">Reference proteome</keyword>
<dbReference type="PANTHER" id="PTHR43289">
    <property type="entry name" value="MITOGEN-ACTIVATED PROTEIN KINASE KINASE KINASE 20-RELATED"/>
    <property type="match status" value="1"/>
</dbReference>
<dbReference type="Pfam" id="PF00069">
    <property type="entry name" value="Pkinase"/>
    <property type="match status" value="1"/>
</dbReference>
<feature type="domain" description="Protein kinase" evidence="11">
    <location>
        <begin position="18"/>
        <end position="281"/>
    </location>
</feature>
<keyword evidence="10" id="KW-1133">Transmembrane helix</keyword>
<keyword evidence="2" id="KW-0723">Serine/threonine-protein kinase</keyword>
<protein>
    <recommendedName>
        <fullName evidence="1">non-specific serine/threonine protein kinase</fullName>
        <ecNumber evidence="1">2.7.11.1</ecNumber>
    </recommendedName>
</protein>
<accession>A0ABW1MEW5</accession>
<keyword evidence="10" id="KW-0812">Transmembrane</keyword>
<reference evidence="14" key="1">
    <citation type="journal article" date="2019" name="Int. J. Syst. Evol. Microbiol.">
        <title>The Global Catalogue of Microorganisms (GCM) 10K type strain sequencing project: providing services to taxonomists for standard genome sequencing and annotation.</title>
        <authorList>
            <consortium name="The Broad Institute Genomics Platform"/>
            <consortium name="The Broad Institute Genome Sequencing Center for Infectious Disease"/>
            <person name="Wu L."/>
            <person name="Ma J."/>
        </authorList>
    </citation>
    <scope>NUCLEOTIDE SEQUENCE [LARGE SCALE GENOMIC DNA]</scope>
    <source>
        <strain evidence="14">CGMCC 1.15180</strain>
    </source>
</reference>
<comment type="caution">
    <text evidence="13">The sequence shown here is derived from an EMBL/GenBank/DDBJ whole genome shotgun (WGS) entry which is preliminary data.</text>
</comment>
<dbReference type="EC" id="2.7.11.1" evidence="1"/>
<name>A0ABW1MEW5_9ACTN</name>
<dbReference type="SUPFAM" id="SSF56112">
    <property type="entry name" value="Protein kinase-like (PK-like)"/>
    <property type="match status" value="1"/>
</dbReference>
<feature type="transmembrane region" description="Helical" evidence="10">
    <location>
        <begin position="371"/>
        <end position="390"/>
    </location>
</feature>
<dbReference type="CDD" id="cd06577">
    <property type="entry name" value="PASTA_pknB"/>
    <property type="match status" value="4"/>
</dbReference>
<evidence type="ECO:0000259" key="12">
    <source>
        <dbReference type="PROSITE" id="PS51178"/>
    </source>
</evidence>
<evidence type="ECO:0000256" key="3">
    <source>
        <dbReference type="ARBA" id="ARBA00022679"/>
    </source>
</evidence>
<evidence type="ECO:0000256" key="1">
    <source>
        <dbReference type="ARBA" id="ARBA00012513"/>
    </source>
</evidence>
<evidence type="ECO:0000256" key="9">
    <source>
        <dbReference type="SAM" id="MobiDB-lite"/>
    </source>
</evidence>
<evidence type="ECO:0000313" key="14">
    <source>
        <dbReference type="Proteomes" id="UP001596139"/>
    </source>
</evidence>
<feature type="domain" description="PASTA" evidence="12">
    <location>
        <begin position="527"/>
        <end position="593"/>
    </location>
</feature>
<dbReference type="InterPro" id="IPR005543">
    <property type="entry name" value="PASTA_dom"/>
</dbReference>
<dbReference type="Proteomes" id="UP001596139">
    <property type="component" value="Unassembled WGS sequence"/>
</dbReference>
<dbReference type="PROSITE" id="PS51178">
    <property type="entry name" value="PASTA"/>
    <property type="match status" value="4"/>
</dbReference>
<comment type="catalytic activity">
    <reaction evidence="8">
        <text>L-seryl-[protein] + ATP = O-phospho-L-seryl-[protein] + ADP + H(+)</text>
        <dbReference type="Rhea" id="RHEA:17989"/>
        <dbReference type="Rhea" id="RHEA-COMP:9863"/>
        <dbReference type="Rhea" id="RHEA-COMP:11604"/>
        <dbReference type="ChEBI" id="CHEBI:15378"/>
        <dbReference type="ChEBI" id="CHEBI:29999"/>
        <dbReference type="ChEBI" id="CHEBI:30616"/>
        <dbReference type="ChEBI" id="CHEBI:83421"/>
        <dbReference type="ChEBI" id="CHEBI:456216"/>
        <dbReference type="EC" id="2.7.11.1"/>
    </reaction>
</comment>
<dbReference type="PANTHER" id="PTHR43289:SF34">
    <property type="entry name" value="SERINE_THREONINE-PROTEIN KINASE YBDM-RELATED"/>
    <property type="match status" value="1"/>
</dbReference>
<keyword evidence="10" id="KW-0472">Membrane</keyword>
<dbReference type="SMART" id="SM00220">
    <property type="entry name" value="S_TKc"/>
    <property type="match status" value="1"/>
</dbReference>
<dbReference type="GO" id="GO:0016301">
    <property type="term" value="F:kinase activity"/>
    <property type="evidence" value="ECO:0007669"/>
    <property type="project" value="UniProtKB-KW"/>
</dbReference>
<evidence type="ECO:0000256" key="8">
    <source>
        <dbReference type="ARBA" id="ARBA00048679"/>
    </source>
</evidence>
<evidence type="ECO:0000256" key="5">
    <source>
        <dbReference type="ARBA" id="ARBA00022777"/>
    </source>
</evidence>
<dbReference type="Gene3D" id="3.30.10.20">
    <property type="match status" value="4"/>
</dbReference>
<keyword evidence="4" id="KW-0547">Nucleotide-binding</keyword>